<keyword evidence="3" id="KW-1185">Reference proteome</keyword>
<dbReference type="SUPFAM" id="SSF53067">
    <property type="entry name" value="Actin-like ATPase domain"/>
    <property type="match status" value="1"/>
</dbReference>
<dbReference type="InterPro" id="IPR000600">
    <property type="entry name" value="ROK"/>
</dbReference>
<dbReference type="InterPro" id="IPR043129">
    <property type="entry name" value="ATPase_NBD"/>
</dbReference>
<comment type="caution">
    <text evidence="2">The sequence shown here is derived from an EMBL/GenBank/DDBJ whole genome shotgun (WGS) entry which is preliminary data.</text>
</comment>
<organism evidence="2 3">
    <name type="scientific">Rhizobium lentis</name>
    <dbReference type="NCBI Taxonomy" id="1138194"/>
    <lineage>
        <taxon>Bacteria</taxon>
        <taxon>Pseudomonadati</taxon>
        <taxon>Pseudomonadota</taxon>
        <taxon>Alphaproteobacteria</taxon>
        <taxon>Hyphomicrobiales</taxon>
        <taxon>Rhizobiaceae</taxon>
        <taxon>Rhizobium/Agrobacterium group</taxon>
        <taxon>Rhizobium</taxon>
    </lineage>
</organism>
<evidence type="ECO:0000313" key="3">
    <source>
        <dbReference type="Proteomes" id="UP000770629"/>
    </source>
</evidence>
<gene>
    <name evidence="2" type="ORF">HJB60_04190</name>
</gene>
<proteinExistence type="inferred from homology"/>
<evidence type="ECO:0000313" key="2">
    <source>
        <dbReference type="EMBL" id="MBX5088376.1"/>
    </source>
</evidence>
<reference evidence="2 3" key="1">
    <citation type="submission" date="2020-04" db="EMBL/GenBank/DDBJ databases">
        <title>Global-level population genomics: horizontal gene transfer, symbiosis and evolution in Rhizobia.</title>
        <authorList>
            <person name="Gai Y."/>
        </authorList>
    </citation>
    <scope>NUCLEOTIDE SEQUENCE [LARGE SCALE GENOMIC DNA]</scope>
    <source>
        <strain evidence="2 3">BLR33</strain>
    </source>
</reference>
<name>A0ABS7IA86_9HYPH</name>
<dbReference type="Pfam" id="PF00480">
    <property type="entry name" value="ROK"/>
    <property type="match status" value="1"/>
</dbReference>
<dbReference type="PANTHER" id="PTHR18964">
    <property type="entry name" value="ROK (REPRESSOR, ORF, KINASE) FAMILY"/>
    <property type="match status" value="1"/>
</dbReference>
<dbReference type="PANTHER" id="PTHR18964:SF149">
    <property type="entry name" value="BIFUNCTIONAL UDP-N-ACETYLGLUCOSAMINE 2-EPIMERASE_N-ACETYLMANNOSAMINE KINASE"/>
    <property type="match status" value="1"/>
</dbReference>
<dbReference type="EMBL" id="JABDYF010000001">
    <property type="protein sequence ID" value="MBX5088376.1"/>
    <property type="molecule type" value="Genomic_DNA"/>
</dbReference>
<protein>
    <submittedName>
        <fullName evidence="2">ROK family protein</fullName>
    </submittedName>
</protein>
<evidence type="ECO:0000256" key="1">
    <source>
        <dbReference type="ARBA" id="ARBA00006479"/>
    </source>
</evidence>
<dbReference type="InterPro" id="IPR049874">
    <property type="entry name" value="ROK_cs"/>
</dbReference>
<dbReference type="Proteomes" id="UP000770629">
    <property type="component" value="Unassembled WGS sequence"/>
</dbReference>
<accession>A0ABS7IA86</accession>
<dbReference type="Gene3D" id="3.30.420.40">
    <property type="match status" value="2"/>
</dbReference>
<dbReference type="PROSITE" id="PS01125">
    <property type="entry name" value="ROK"/>
    <property type="match status" value="1"/>
</dbReference>
<comment type="similarity">
    <text evidence="1">Belongs to the ROK (NagC/XylR) family.</text>
</comment>
<sequence length="348" mass="36219">MAQRGEGAGKGARGARFAGLQKVNKGGRCIDLGGTQVRAALIDKHGTIVGRMEEPTEAQAGPERVLSQIHGLTEKLLAATKSSVVVGIGVSTPGPIDTVSGIAKDIPTLSGFADFPLKAELQKRFAFPVSLENDGIAAAIGEWQFGAGRGLENLVYVTVSTGIGGGVVADGRVVRGRKGMAAHIGHMSVEPNGALCPCGNHGCFEAYGSGTAFTLRARTRVSGCEETTLGKNGREIHARDVFAAARNGDALAKRLIDEEAEILGRGFTSLIHIFSPDIVVMGGGISHEFERLQPGIQAYIGQWAMPAFKDVNVVRAALGQNSGLVGSAALAFLAKRPEADTFALAAHN</sequence>